<gene>
    <name evidence="3" type="ORF">EL007_24020</name>
    <name evidence="2" type="ORF">ELZ88_23815</name>
</gene>
<geneLocation type="plasmid" evidence="3">
    <name>pRSE40</name>
</geneLocation>
<reference evidence="3" key="1">
    <citation type="submission" date="2018-12" db="EMBL/GenBank/DDBJ databases">
        <title>Complete genome sequences of twenty non-typhoidal Salmonella isolates from Rwanda.</title>
        <authorList>
            <person name="Byukusenge M."/>
            <person name="Li L."/>
            <person name="Subhashinie K."/>
            <person name="Nzayirambaho M."/>
            <person name="Kuchipudi S.V."/>
            <person name="Jayarao B.M."/>
        </authorList>
    </citation>
    <scope>NUCLEOTIDE SEQUENCE</scope>
    <source>
        <strain evidence="2">RSE21</strain>
        <strain evidence="3">RSE40</strain>
        <plasmid evidence="2">pRSE21</plasmid>
        <plasmid evidence="3">pRSE40</plasmid>
    </source>
</reference>
<organism evidence="3">
    <name type="scientific">Salmonella enterica subsp. enterica serovar Karamoja</name>
    <dbReference type="NCBI Taxonomy" id="2500153"/>
    <lineage>
        <taxon>Bacteria</taxon>
        <taxon>Pseudomonadati</taxon>
        <taxon>Pseudomonadota</taxon>
        <taxon>Gammaproteobacteria</taxon>
        <taxon>Enterobacterales</taxon>
        <taxon>Enterobacteriaceae</taxon>
        <taxon>Salmonella</taxon>
    </lineage>
</organism>
<geneLocation type="plasmid" evidence="2">
    <name>pRSE21</name>
</geneLocation>
<dbReference type="EMBL" id="CP034710">
    <property type="protein sequence ID" value="AZT39586.1"/>
    <property type="molecule type" value="Genomic_DNA"/>
</dbReference>
<evidence type="ECO:0000256" key="1">
    <source>
        <dbReference type="SAM" id="MobiDB-lite"/>
    </source>
</evidence>
<evidence type="ECO:0000313" key="2">
    <source>
        <dbReference type="EMBL" id="AZT39586.1"/>
    </source>
</evidence>
<dbReference type="EMBL" id="CP034699">
    <property type="protein sequence ID" value="AZT44331.1"/>
    <property type="molecule type" value="Genomic_DNA"/>
</dbReference>
<keyword evidence="3" id="KW-0614">Plasmid</keyword>
<dbReference type="RefSeq" id="WP_405050537.1">
    <property type="nucleotide sequence ID" value="NZ_CP034699.1"/>
</dbReference>
<name>A0A3Q9MZK2_SALET</name>
<feature type="region of interest" description="Disordered" evidence="1">
    <location>
        <begin position="1"/>
        <end position="21"/>
    </location>
</feature>
<evidence type="ECO:0000313" key="3">
    <source>
        <dbReference type="EMBL" id="AZT44331.1"/>
    </source>
</evidence>
<proteinExistence type="predicted"/>
<sequence length="69" mass="7473">MSFTAEAGPVRQQNIRGNTGRKLAGNARFLIAALWRRGPGGAGDSLLQARRNSQTKHMAEKMALIGHTK</sequence>
<accession>A0A3Q9MZK2</accession>
<dbReference type="AlphaFoldDB" id="A0A3Q9MZK2"/>
<protein>
    <submittedName>
        <fullName evidence="3">Uncharacterized protein</fullName>
    </submittedName>
</protein>